<evidence type="ECO:0000259" key="6">
    <source>
        <dbReference type="PROSITE" id="PS50090"/>
    </source>
</evidence>
<keyword evidence="2 4" id="KW-0863">Zinc-finger</keyword>
<keyword evidence="9" id="KW-1185">Reference proteome</keyword>
<feature type="compositionally biased region" description="Low complexity" evidence="5">
    <location>
        <begin position="552"/>
        <end position="572"/>
    </location>
</feature>
<dbReference type="GO" id="GO:0008270">
    <property type="term" value="F:zinc ion binding"/>
    <property type="evidence" value="ECO:0007669"/>
    <property type="project" value="UniProtKB-KW"/>
</dbReference>
<evidence type="ECO:0000256" key="2">
    <source>
        <dbReference type="ARBA" id="ARBA00022771"/>
    </source>
</evidence>
<name>A0A9W5TCW8_BABOV</name>
<dbReference type="Gene3D" id="1.10.10.60">
    <property type="entry name" value="Homeodomain-like"/>
    <property type="match status" value="1"/>
</dbReference>
<proteinExistence type="predicted"/>
<evidence type="ECO:0000256" key="3">
    <source>
        <dbReference type="ARBA" id="ARBA00022833"/>
    </source>
</evidence>
<dbReference type="PROSITE" id="PS51266">
    <property type="entry name" value="ZF_CHY"/>
    <property type="match status" value="1"/>
</dbReference>
<gene>
    <name evidence="8" type="ORF">BaOVIS_030190</name>
</gene>
<comment type="caution">
    <text evidence="8">The sequence shown here is derived from an EMBL/GenBank/DDBJ whole genome shotgun (WGS) entry which is preliminary data.</text>
</comment>
<dbReference type="AlphaFoldDB" id="A0A9W5TCW8"/>
<reference evidence="8" key="1">
    <citation type="submission" date="2019-12" db="EMBL/GenBank/DDBJ databases">
        <title>Genome sequence of Babesia ovis.</title>
        <authorList>
            <person name="Yamagishi J."/>
            <person name="Sevinc F."/>
            <person name="Xuan X."/>
        </authorList>
    </citation>
    <scope>NUCLEOTIDE SEQUENCE</scope>
    <source>
        <strain evidence="8">Selcuk</strain>
    </source>
</reference>
<dbReference type="EMBL" id="BLIY01000023">
    <property type="protein sequence ID" value="GFE55615.1"/>
    <property type="molecule type" value="Genomic_DNA"/>
</dbReference>
<evidence type="ECO:0000259" key="7">
    <source>
        <dbReference type="PROSITE" id="PS51266"/>
    </source>
</evidence>
<keyword evidence="1" id="KW-0479">Metal-binding</keyword>
<dbReference type="InterPro" id="IPR037274">
    <property type="entry name" value="Znf_CHY_sf"/>
</dbReference>
<sequence length="572" mass="63452">MSQQLATEDGGYIELFKLQKLFEARFALLPSIDPGYTADVPIEDAYRNDTVYATVLVRPSNPDFDHSWLNGDKGISMTLLLTRIIPAEDTRAIGGCYSIKQASDIDASSSAIDREVKLVIKKAILTFMGKYIDSLPYTVYECLKFVDRELCNIYEICGKAINRALGSSSVDGSSTSNQPSGGNAVNTTPNSDCNTEVDTWTLQEQKSLEFALGKTKGITNPAQRWAAVASIVKTKSAEECRRRFQRCRDQLRNKASEQKKALAEMPPEYQTVLARSDPLRLLDLELEKISVFNLLNFVAQLVCTRCTAVFDVGFSHGDKKTVVITRSCDNCHMAQRCEFQPVIAFGSQPTVGNLSLENCTFVDFISGEFFVTCESCDTQCKVRDVQNGTSKRSNCRGCFAKLALGFRGVEFGRDNTVETRVNKPVHVRPKVSRPKTPGVRGLKVGTPLPDNGSCKHYAKSFRWFRFPCCGKLFPCDVCHDEGSDHPYELANVIVCGHCSTQQPVSNKKCHNCNRGYSASTSAHWEGGKGCRDAVKLSKKDSKKYGLMRRQAEQAQSAARSTTSTGQTRHQRK</sequence>
<keyword evidence="3" id="KW-0862">Zinc</keyword>
<protein>
    <submittedName>
        <fullName evidence="8">CHY zinc finger</fullName>
    </submittedName>
</protein>
<accession>A0A9W5TCW8</accession>
<feature type="region of interest" description="Disordered" evidence="5">
    <location>
        <begin position="168"/>
        <end position="192"/>
    </location>
</feature>
<dbReference type="CDD" id="cd00167">
    <property type="entry name" value="SANT"/>
    <property type="match status" value="1"/>
</dbReference>
<evidence type="ECO:0000256" key="4">
    <source>
        <dbReference type="PROSITE-ProRule" id="PRU00601"/>
    </source>
</evidence>
<feature type="domain" description="CHY-type" evidence="7">
    <location>
        <begin position="447"/>
        <end position="514"/>
    </location>
</feature>
<feature type="region of interest" description="Disordered" evidence="5">
    <location>
        <begin position="541"/>
        <end position="572"/>
    </location>
</feature>
<evidence type="ECO:0000313" key="8">
    <source>
        <dbReference type="EMBL" id="GFE55615.1"/>
    </source>
</evidence>
<dbReference type="SUPFAM" id="SSF46689">
    <property type="entry name" value="Homeodomain-like"/>
    <property type="match status" value="1"/>
</dbReference>
<dbReference type="SUPFAM" id="SSF161219">
    <property type="entry name" value="CHY zinc finger-like"/>
    <property type="match status" value="1"/>
</dbReference>
<evidence type="ECO:0000256" key="1">
    <source>
        <dbReference type="ARBA" id="ARBA00022723"/>
    </source>
</evidence>
<dbReference type="Pfam" id="PF05495">
    <property type="entry name" value="zf-CHY"/>
    <property type="match status" value="1"/>
</dbReference>
<dbReference type="InterPro" id="IPR009057">
    <property type="entry name" value="Homeodomain-like_sf"/>
</dbReference>
<dbReference type="PROSITE" id="PS50090">
    <property type="entry name" value="MYB_LIKE"/>
    <property type="match status" value="1"/>
</dbReference>
<evidence type="ECO:0000256" key="5">
    <source>
        <dbReference type="SAM" id="MobiDB-lite"/>
    </source>
</evidence>
<dbReference type="Proteomes" id="UP001057455">
    <property type="component" value="Unassembled WGS sequence"/>
</dbReference>
<evidence type="ECO:0000313" key="9">
    <source>
        <dbReference type="Proteomes" id="UP001057455"/>
    </source>
</evidence>
<feature type="domain" description="Myb-like" evidence="6">
    <location>
        <begin position="200"/>
        <end position="248"/>
    </location>
</feature>
<feature type="compositionally biased region" description="Polar residues" evidence="5">
    <location>
        <begin position="177"/>
        <end position="192"/>
    </location>
</feature>
<dbReference type="InterPro" id="IPR008913">
    <property type="entry name" value="Znf_CHY"/>
</dbReference>
<organism evidence="8 9">
    <name type="scientific">Babesia ovis</name>
    <dbReference type="NCBI Taxonomy" id="5869"/>
    <lineage>
        <taxon>Eukaryota</taxon>
        <taxon>Sar</taxon>
        <taxon>Alveolata</taxon>
        <taxon>Apicomplexa</taxon>
        <taxon>Aconoidasida</taxon>
        <taxon>Piroplasmida</taxon>
        <taxon>Babesiidae</taxon>
        <taxon>Babesia</taxon>
    </lineage>
</organism>
<dbReference type="InterPro" id="IPR001005">
    <property type="entry name" value="SANT/Myb"/>
</dbReference>
<dbReference type="OrthoDB" id="411372at2759"/>